<reference evidence="2" key="2">
    <citation type="submission" date="2015-06" db="UniProtKB">
        <authorList>
            <consortium name="EnsemblPlants"/>
        </authorList>
    </citation>
    <scope>IDENTIFICATION</scope>
    <source>
        <strain evidence="2">cv. Heinz 1706</strain>
    </source>
</reference>
<reference evidence="2" key="1">
    <citation type="journal article" date="2012" name="Nature">
        <title>The tomato genome sequence provides insights into fleshy fruit evolution.</title>
        <authorList>
            <consortium name="Tomato Genome Consortium"/>
        </authorList>
    </citation>
    <scope>NUCLEOTIDE SEQUENCE [LARGE SCALE GENOMIC DNA]</scope>
    <source>
        <strain evidence="2">cv. Heinz 1706</strain>
    </source>
</reference>
<keyword evidence="1" id="KW-0472">Membrane</keyword>
<evidence type="ECO:0000256" key="1">
    <source>
        <dbReference type="SAM" id="Phobius"/>
    </source>
</evidence>
<dbReference type="Pfam" id="PF04640">
    <property type="entry name" value="PLATZ"/>
    <property type="match status" value="1"/>
</dbReference>
<dbReference type="PANTHER" id="PTHR31065">
    <property type="entry name" value="PLATZ TRANSCRIPTION FACTOR FAMILY PROTEIN"/>
    <property type="match status" value="1"/>
</dbReference>
<proteinExistence type="predicted"/>
<protein>
    <recommendedName>
        <fullName evidence="4">B box-type domain-containing protein</fullName>
    </recommendedName>
</protein>
<name>K4B5Q6_SOLLC</name>
<dbReference type="eggNOG" id="ENOG502RYC6">
    <property type="taxonomic scope" value="Eukaryota"/>
</dbReference>
<dbReference type="AlphaFoldDB" id="K4B5Q6"/>
<evidence type="ECO:0008006" key="4">
    <source>
        <dbReference type="Google" id="ProtNLM"/>
    </source>
</evidence>
<keyword evidence="1" id="KW-0812">Transmembrane</keyword>
<dbReference type="EnsemblPlants" id="Solyc02g036120.1.1">
    <property type="protein sequence ID" value="Solyc02g036120.1.1"/>
    <property type="gene ID" value="Solyc02g036120.1"/>
</dbReference>
<dbReference type="PANTHER" id="PTHR31065:SF93">
    <property type="entry name" value="B BOX-TYPE DOMAIN-CONTAINING PROTEIN"/>
    <property type="match status" value="1"/>
</dbReference>
<dbReference type="InParanoid" id="K4B5Q6"/>
<dbReference type="PaxDb" id="4081-Solyc02g036120.1.1"/>
<evidence type="ECO:0000313" key="3">
    <source>
        <dbReference type="Proteomes" id="UP000004994"/>
    </source>
</evidence>
<evidence type="ECO:0000313" key="2">
    <source>
        <dbReference type="EnsemblPlants" id="Solyc02g036120.1.1"/>
    </source>
</evidence>
<keyword evidence="1" id="KW-1133">Transmembrane helix</keyword>
<feature type="transmembrane region" description="Helical" evidence="1">
    <location>
        <begin position="125"/>
        <end position="143"/>
    </location>
</feature>
<dbReference type="Proteomes" id="UP000004994">
    <property type="component" value="Chromosome 2"/>
</dbReference>
<dbReference type="InterPro" id="IPR006734">
    <property type="entry name" value="PLATZ"/>
</dbReference>
<dbReference type="Gramene" id="Solyc02g036120.1.1">
    <property type="protein sequence ID" value="Solyc02g036120.1.1"/>
    <property type="gene ID" value="Solyc02g036120.1"/>
</dbReference>
<dbReference type="SUPFAM" id="SSF57845">
    <property type="entry name" value="B-box zinc-binding domain"/>
    <property type="match status" value="1"/>
</dbReference>
<sequence>MARTFEEVIHDGLQKNERSKYCTTYDSDLCRYCISTNKHNDHDQLKIYRHVYKDVVPLEQMKKYIDCKLIQPYKCNKKWVISLNPLPHCGSGSLNAGDPTCLTDPEWFQFCSIACQVLNYLSLRFKFSGCLGMIFILLFDIFFEIEFWKLCWIKNSPFTFTR</sequence>
<dbReference type="HOGENOM" id="CLU_1638294_0_0_1"/>
<dbReference type="PhylomeDB" id="K4B5Q6"/>
<accession>K4B5Q6</accession>
<keyword evidence="3" id="KW-1185">Reference proteome</keyword>
<organism evidence="2">
    <name type="scientific">Solanum lycopersicum</name>
    <name type="common">Tomato</name>
    <name type="synonym">Lycopersicon esculentum</name>
    <dbReference type="NCBI Taxonomy" id="4081"/>
    <lineage>
        <taxon>Eukaryota</taxon>
        <taxon>Viridiplantae</taxon>
        <taxon>Streptophyta</taxon>
        <taxon>Embryophyta</taxon>
        <taxon>Tracheophyta</taxon>
        <taxon>Spermatophyta</taxon>
        <taxon>Magnoliopsida</taxon>
        <taxon>eudicotyledons</taxon>
        <taxon>Gunneridae</taxon>
        <taxon>Pentapetalae</taxon>
        <taxon>asterids</taxon>
        <taxon>lamiids</taxon>
        <taxon>Solanales</taxon>
        <taxon>Solanaceae</taxon>
        <taxon>Solanoideae</taxon>
        <taxon>Solaneae</taxon>
        <taxon>Solanum</taxon>
        <taxon>Solanum subgen. Lycopersicon</taxon>
    </lineage>
</organism>